<evidence type="ECO:0008006" key="4">
    <source>
        <dbReference type="Google" id="ProtNLM"/>
    </source>
</evidence>
<comment type="caution">
    <text evidence="2">The sequence shown here is derived from an EMBL/GenBank/DDBJ whole genome shotgun (WGS) entry which is preliminary data.</text>
</comment>
<name>A0A0M9EWX9_FUSLA</name>
<feature type="chain" id="PRO_5005835216" description="Apple domain-containing protein" evidence="1">
    <location>
        <begin position="17"/>
        <end position="167"/>
    </location>
</feature>
<evidence type="ECO:0000256" key="1">
    <source>
        <dbReference type="SAM" id="SignalP"/>
    </source>
</evidence>
<evidence type="ECO:0000313" key="2">
    <source>
        <dbReference type="EMBL" id="KPA41372.1"/>
    </source>
</evidence>
<dbReference type="EMBL" id="JXCE01000099">
    <property type="protein sequence ID" value="KPA41372.1"/>
    <property type="molecule type" value="Genomic_DNA"/>
</dbReference>
<organism evidence="2 3">
    <name type="scientific">Fusarium langsethiae</name>
    <dbReference type="NCBI Taxonomy" id="179993"/>
    <lineage>
        <taxon>Eukaryota</taxon>
        <taxon>Fungi</taxon>
        <taxon>Dikarya</taxon>
        <taxon>Ascomycota</taxon>
        <taxon>Pezizomycotina</taxon>
        <taxon>Sordariomycetes</taxon>
        <taxon>Hypocreomycetidae</taxon>
        <taxon>Hypocreales</taxon>
        <taxon>Nectriaceae</taxon>
        <taxon>Fusarium</taxon>
    </lineage>
</organism>
<proteinExistence type="predicted"/>
<gene>
    <name evidence="2" type="ORF">FLAG1_05753</name>
</gene>
<dbReference type="AlphaFoldDB" id="A0A0M9EWX9"/>
<keyword evidence="1" id="KW-0732">Signal</keyword>
<reference evidence="2 3" key="1">
    <citation type="submission" date="2015-04" db="EMBL/GenBank/DDBJ databases">
        <title>The draft genome sequence of Fusarium langsethiae, a T-2/HT-2 mycotoxin producer.</title>
        <authorList>
            <person name="Lysoe E."/>
            <person name="Divon H.H."/>
            <person name="Terzi V."/>
            <person name="Orru L."/>
            <person name="Lamontanara A."/>
            <person name="Kolseth A.-K."/>
            <person name="Frandsen R.J."/>
            <person name="Nielsen K."/>
            <person name="Thrane U."/>
        </authorList>
    </citation>
    <scope>NUCLEOTIDE SEQUENCE [LARGE SCALE GENOMIC DNA]</scope>
    <source>
        <strain evidence="2 3">Fl201059</strain>
    </source>
</reference>
<feature type="signal peptide" evidence="1">
    <location>
        <begin position="1"/>
        <end position="16"/>
    </location>
</feature>
<sequence length="167" mass="18497">MPRFLVFSFILAVVLGAFVNAEPCKASLLLTTSPPTMVTTIKQPGETAETVMTCVGNKWSPSPKGMICGRKGYTNTEAGYIKQNFGIQSELECLRRCKATRPDAGDCVIFNFERDISCGLWTSMITINKNETAPGKWYEPGCFCDYPYKEFQKNPPRNKTSDAGKAN</sequence>
<keyword evidence="3" id="KW-1185">Reference proteome</keyword>
<protein>
    <recommendedName>
        <fullName evidence="4">Apple domain-containing protein</fullName>
    </recommendedName>
</protein>
<evidence type="ECO:0000313" key="3">
    <source>
        <dbReference type="Proteomes" id="UP000037904"/>
    </source>
</evidence>
<dbReference type="Proteomes" id="UP000037904">
    <property type="component" value="Unassembled WGS sequence"/>
</dbReference>
<accession>A0A0M9EWX9</accession>